<evidence type="ECO:0000313" key="8">
    <source>
        <dbReference type="EMBL" id="CAF4112779.1"/>
    </source>
</evidence>
<dbReference type="InterPro" id="IPR001884">
    <property type="entry name" value="IF5A-like"/>
</dbReference>
<dbReference type="Proteomes" id="UP000681720">
    <property type="component" value="Unassembled WGS sequence"/>
</dbReference>
<dbReference type="Proteomes" id="UP000663856">
    <property type="component" value="Unassembled WGS sequence"/>
</dbReference>
<evidence type="ECO:0000259" key="1">
    <source>
        <dbReference type="SMART" id="SM01376"/>
    </source>
</evidence>
<proteinExistence type="predicted"/>
<dbReference type="GO" id="GO:0003723">
    <property type="term" value="F:RNA binding"/>
    <property type="evidence" value="ECO:0007669"/>
    <property type="project" value="InterPro"/>
</dbReference>
<dbReference type="Proteomes" id="UP000663842">
    <property type="component" value="Unassembled WGS sequence"/>
</dbReference>
<evidence type="ECO:0000313" key="11">
    <source>
        <dbReference type="Proteomes" id="UP000663856"/>
    </source>
</evidence>
<dbReference type="Pfam" id="PF21485">
    <property type="entry name" value="IF5A-like_N"/>
    <property type="match status" value="1"/>
</dbReference>
<dbReference type="Proteomes" id="UP000663855">
    <property type="component" value="Unassembled WGS sequence"/>
</dbReference>
<dbReference type="AlphaFoldDB" id="A0A816M0J7"/>
<evidence type="ECO:0000313" key="9">
    <source>
        <dbReference type="EMBL" id="CAF4694163.1"/>
    </source>
</evidence>
<dbReference type="EMBL" id="CAJOBI010005911">
    <property type="protein sequence ID" value="CAF4045940.1"/>
    <property type="molecule type" value="Genomic_DNA"/>
</dbReference>
<dbReference type="EMBL" id="CAJOBJ010124807">
    <property type="protein sequence ID" value="CAF4694163.1"/>
    <property type="molecule type" value="Genomic_DNA"/>
</dbReference>
<dbReference type="GO" id="GO:0045901">
    <property type="term" value="P:positive regulation of translational elongation"/>
    <property type="evidence" value="ECO:0007669"/>
    <property type="project" value="InterPro"/>
</dbReference>
<dbReference type="InterPro" id="IPR048670">
    <property type="entry name" value="IF5A-like_N"/>
</dbReference>
<feature type="domain" description="Translation initiation factor 5A C-terminal" evidence="1">
    <location>
        <begin position="91"/>
        <end position="162"/>
    </location>
</feature>
<sequence length="165" mass="18567">MASHDFNFAEPVASCDDSTDTNKHKSSEDNDSIQKSDFVLAEGRLLQVIEVTYSKSGKTGHSKVYLIGIDIFADRRYERVCLSKDVIKMSNVSKKAYLLVDIDKDGYVTLLDEDTCDTRSDIKLKQDSDIAQRLLDTFKEGNGQIKVTVLKVLGEEKIMAFEMID</sequence>
<organism evidence="4 11">
    <name type="scientific">Rotaria magnacalcarata</name>
    <dbReference type="NCBI Taxonomy" id="392030"/>
    <lineage>
        <taxon>Eukaryota</taxon>
        <taxon>Metazoa</taxon>
        <taxon>Spiralia</taxon>
        <taxon>Gnathifera</taxon>
        <taxon>Rotifera</taxon>
        <taxon>Eurotatoria</taxon>
        <taxon>Bdelloidea</taxon>
        <taxon>Philodinida</taxon>
        <taxon>Philodinidae</taxon>
        <taxon>Rotaria</taxon>
    </lineage>
</organism>
<dbReference type="EMBL" id="CAJNRG010005108">
    <property type="protein sequence ID" value="CAF2072470.1"/>
    <property type="molecule type" value="Genomic_DNA"/>
</dbReference>
<dbReference type="Proteomes" id="UP000663887">
    <property type="component" value="Unassembled WGS sequence"/>
</dbReference>
<reference evidence="4" key="1">
    <citation type="submission" date="2021-02" db="EMBL/GenBank/DDBJ databases">
        <authorList>
            <person name="Nowell W R."/>
        </authorList>
    </citation>
    <scope>NUCLEOTIDE SEQUENCE</scope>
</reference>
<dbReference type="Pfam" id="PF01287">
    <property type="entry name" value="eIF-5a"/>
    <property type="match status" value="1"/>
</dbReference>
<evidence type="ECO:0000313" key="10">
    <source>
        <dbReference type="EMBL" id="CAF4720414.1"/>
    </source>
</evidence>
<dbReference type="Proteomes" id="UP000681967">
    <property type="component" value="Unassembled WGS sequence"/>
</dbReference>
<protein>
    <recommendedName>
        <fullName evidence="1">Translation initiation factor 5A C-terminal domain-containing protein</fullName>
    </recommendedName>
</protein>
<dbReference type="EMBL" id="CAJNRF010000263">
    <property type="protein sequence ID" value="CAF1952886.1"/>
    <property type="molecule type" value="Genomic_DNA"/>
</dbReference>
<dbReference type="PIRSF" id="PIRSF003025">
    <property type="entry name" value="eIF5A"/>
    <property type="match status" value="1"/>
</dbReference>
<dbReference type="EMBL" id="CAJNOV010002941">
    <property type="protein sequence ID" value="CAF1122679.1"/>
    <property type="molecule type" value="Genomic_DNA"/>
</dbReference>
<evidence type="ECO:0000313" key="2">
    <source>
        <dbReference type="EMBL" id="CAF1122679.1"/>
    </source>
</evidence>
<dbReference type="GO" id="GO:0043022">
    <property type="term" value="F:ribosome binding"/>
    <property type="evidence" value="ECO:0007669"/>
    <property type="project" value="InterPro"/>
</dbReference>
<dbReference type="OrthoDB" id="9975114at2759"/>
<dbReference type="InterPro" id="IPR008991">
    <property type="entry name" value="Translation_prot_SH3-like_sf"/>
</dbReference>
<dbReference type="SUPFAM" id="SSF50104">
    <property type="entry name" value="Translation proteins SH3-like domain"/>
    <property type="match status" value="1"/>
</dbReference>
<dbReference type="EMBL" id="CAJOBH010122882">
    <property type="protein sequence ID" value="CAF4720414.1"/>
    <property type="molecule type" value="Genomic_DNA"/>
</dbReference>
<gene>
    <name evidence="10" type="ORF">BYL167_LOCUS44855</name>
    <name evidence="2" type="ORF">CJN711_LOCUS8153</name>
    <name evidence="9" type="ORF">GIL414_LOCUS42802</name>
    <name evidence="3" type="ORF">KQP761_LOCUS29780</name>
    <name evidence="6" type="ORF">MBJ925_LOCUS35323</name>
    <name evidence="7" type="ORF">SMN809_LOCUS14378</name>
    <name evidence="8" type="ORF">UXM345_LOCUS22932</name>
    <name evidence="4" type="ORF">WKI299_LOCUS2458</name>
    <name evidence="5" type="ORF">XDN619_LOCUS12847</name>
</gene>
<dbReference type="EMBL" id="CAJNRE010019513">
    <property type="protein sequence ID" value="CAF2199850.1"/>
    <property type="molecule type" value="Genomic_DNA"/>
</dbReference>
<evidence type="ECO:0000313" key="7">
    <source>
        <dbReference type="EMBL" id="CAF4045940.1"/>
    </source>
</evidence>
<name>A0A816M0J7_9BILA</name>
<evidence type="ECO:0000313" key="5">
    <source>
        <dbReference type="EMBL" id="CAF2072470.1"/>
    </source>
</evidence>
<dbReference type="Gene3D" id="2.40.50.140">
    <property type="entry name" value="Nucleic acid-binding proteins"/>
    <property type="match status" value="1"/>
</dbReference>
<dbReference type="EMBL" id="CAJNOW010016391">
    <property type="protein sequence ID" value="CAF1649961.1"/>
    <property type="molecule type" value="Genomic_DNA"/>
</dbReference>
<dbReference type="InterPro" id="IPR020189">
    <property type="entry name" value="IF5A_C"/>
</dbReference>
<dbReference type="SMART" id="SM01376">
    <property type="entry name" value="eIF-5a"/>
    <property type="match status" value="1"/>
</dbReference>
<evidence type="ECO:0000313" key="3">
    <source>
        <dbReference type="EMBL" id="CAF1649961.1"/>
    </source>
</evidence>
<dbReference type="GO" id="GO:0045905">
    <property type="term" value="P:positive regulation of translational termination"/>
    <property type="evidence" value="ECO:0007669"/>
    <property type="project" value="InterPro"/>
</dbReference>
<dbReference type="Proteomes" id="UP000663834">
    <property type="component" value="Unassembled WGS sequence"/>
</dbReference>
<dbReference type="Gene3D" id="2.30.30.30">
    <property type="match status" value="1"/>
</dbReference>
<dbReference type="SUPFAM" id="SSF50249">
    <property type="entry name" value="Nucleic acid-binding proteins"/>
    <property type="match status" value="1"/>
</dbReference>
<dbReference type="InterPro" id="IPR014722">
    <property type="entry name" value="Rib_uL2_dom2"/>
</dbReference>
<dbReference type="InterPro" id="IPR012340">
    <property type="entry name" value="NA-bd_OB-fold"/>
</dbReference>
<evidence type="ECO:0000313" key="4">
    <source>
        <dbReference type="EMBL" id="CAF1952886.1"/>
    </source>
</evidence>
<evidence type="ECO:0000313" key="6">
    <source>
        <dbReference type="EMBL" id="CAF2199850.1"/>
    </source>
</evidence>
<dbReference type="PANTHER" id="PTHR11673">
    <property type="entry name" value="TRANSLATION INITIATION FACTOR 5A FAMILY MEMBER"/>
    <property type="match status" value="1"/>
</dbReference>
<dbReference type="EMBL" id="CAJOBF010003862">
    <property type="protein sequence ID" value="CAF4112779.1"/>
    <property type="molecule type" value="Genomic_DNA"/>
</dbReference>
<dbReference type="GO" id="GO:0003746">
    <property type="term" value="F:translation elongation factor activity"/>
    <property type="evidence" value="ECO:0007669"/>
    <property type="project" value="InterPro"/>
</dbReference>
<dbReference type="Proteomes" id="UP000663824">
    <property type="component" value="Unassembled WGS sequence"/>
</dbReference>
<accession>A0A816M0J7</accession>
<dbReference type="Proteomes" id="UP000676336">
    <property type="component" value="Unassembled WGS sequence"/>
</dbReference>
<comment type="caution">
    <text evidence="4">The sequence shown here is derived from an EMBL/GenBank/DDBJ whole genome shotgun (WGS) entry which is preliminary data.</text>
</comment>